<dbReference type="Proteomes" id="UP000254649">
    <property type="component" value="Unassembled WGS sequence"/>
</dbReference>
<evidence type="ECO:0000313" key="2">
    <source>
        <dbReference type="EMBL" id="SUT95260.1"/>
    </source>
</evidence>
<gene>
    <name evidence="2" type="ORF">NCTC10801_02427</name>
</gene>
<dbReference type="AlphaFoldDB" id="A0A380U3U5"/>
<protein>
    <recommendedName>
        <fullName evidence="1">YubB ferredoxin-like domain-containing protein</fullName>
    </recommendedName>
</protein>
<dbReference type="OrthoDB" id="7992117at2"/>
<evidence type="ECO:0000259" key="1">
    <source>
        <dbReference type="Pfam" id="PF18406"/>
    </source>
</evidence>
<dbReference type="EMBL" id="UFRQ01000003">
    <property type="protein sequence ID" value="SUT95260.1"/>
    <property type="molecule type" value="Genomic_DNA"/>
</dbReference>
<sequence length="248" mass="29225">MPNWCENKLQILCDAEQAKILIPKLFTQINEEQWCLDFNLLVTMPEDLNINSDSIGANSQRLLELPRNKAVTYPMIKKYLPLADMNYFRKKAKQHHWKVGDLIRWLAKRPAMQKHIFINLEHGQRYIDNLVKYGYTDWYDWSCVTWGCKWNVCEDSCYPCFNPDGSIDCFFDTAWNPPEAWFATLCETFPDIEFTLSFYEPGMWFAGEYVANLDGTYHEIIIDDCEIQSFAEDVFDAEFEDDILTIKL</sequence>
<name>A0A380U3U5_9PAST</name>
<accession>A0A380U3U5</accession>
<dbReference type="Pfam" id="PF18406">
    <property type="entry name" value="DUF1281_C"/>
    <property type="match status" value="1"/>
</dbReference>
<dbReference type="InterPro" id="IPR041329">
    <property type="entry name" value="YubB_C"/>
</dbReference>
<proteinExistence type="predicted"/>
<organism evidence="2 3">
    <name type="scientific">[Actinobacillus] rossii</name>
    <dbReference type="NCBI Taxonomy" id="123820"/>
    <lineage>
        <taxon>Bacteria</taxon>
        <taxon>Pseudomonadati</taxon>
        <taxon>Pseudomonadota</taxon>
        <taxon>Gammaproteobacteria</taxon>
        <taxon>Pasteurellales</taxon>
        <taxon>Pasteurellaceae</taxon>
    </lineage>
</organism>
<keyword evidence="3" id="KW-1185">Reference proteome</keyword>
<evidence type="ECO:0000313" key="3">
    <source>
        <dbReference type="Proteomes" id="UP000254649"/>
    </source>
</evidence>
<reference evidence="2 3" key="1">
    <citation type="submission" date="2018-06" db="EMBL/GenBank/DDBJ databases">
        <authorList>
            <consortium name="Pathogen Informatics"/>
            <person name="Doyle S."/>
        </authorList>
    </citation>
    <scope>NUCLEOTIDE SEQUENCE [LARGE SCALE GENOMIC DNA]</scope>
    <source>
        <strain evidence="2 3">NCTC10801</strain>
    </source>
</reference>
<feature type="domain" description="YubB ferredoxin-like" evidence="1">
    <location>
        <begin position="164"/>
        <end position="232"/>
    </location>
</feature>